<comment type="cofactor">
    <cofactor evidence="1">
        <name>Fe(2+)</name>
        <dbReference type="ChEBI" id="CHEBI:29033"/>
    </cofactor>
</comment>
<dbReference type="GO" id="GO:0005506">
    <property type="term" value="F:iron ion binding"/>
    <property type="evidence" value="ECO:0007669"/>
    <property type="project" value="UniProtKB-ARBA"/>
</dbReference>
<reference evidence="2 3" key="1">
    <citation type="submission" date="2019-08" db="EMBL/GenBank/DDBJ databases">
        <title>Deep-cultivation of Planctomycetes and their phenomic and genomic characterization uncovers novel biology.</title>
        <authorList>
            <person name="Wiegand S."/>
            <person name="Jogler M."/>
            <person name="Boedeker C."/>
            <person name="Pinto D."/>
            <person name="Vollmers J."/>
            <person name="Rivas-Marin E."/>
            <person name="Kohn T."/>
            <person name="Peeters S.H."/>
            <person name="Heuer A."/>
            <person name="Rast P."/>
            <person name="Oberbeckmann S."/>
            <person name="Bunk B."/>
            <person name="Jeske O."/>
            <person name="Meyerdierks A."/>
            <person name="Storesund J.E."/>
            <person name="Kallscheuer N."/>
            <person name="Luecker S."/>
            <person name="Lage O.M."/>
            <person name="Pohl T."/>
            <person name="Merkel B.J."/>
            <person name="Hornburger P."/>
            <person name="Mueller R.-W."/>
            <person name="Bruemmer F."/>
            <person name="Labrenz M."/>
            <person name="Spormann A.M."/>
            <person name="Op den Camp H."/>
            <person name="Overmann J."/>
            <person name="Amann R."/>
            <person name="Jetten M.S.M."/>
            <person name="Mascher T."/>
            <person name="Medema M.H."/>
            <person name="Devos D.P."/>
            <person name="Kaster A.-K."/>
            <person name="Ovreas L."/>
            <person name="Rohde M."/>
            <person name="Galperin M.Y."/>
            <person name="Jogler C."/>
        </authorList>
    </citation>
    <scope>NUCLEOTIDE SEQUENCE [LARGE SCALE GENOMIC DNA]</scope>
    <source>
        <strain evidence="2 3">OJF2</strain>
    </source>
</reference>
<dbReference type="EMBL" id="CP042997">
    <property type="protein sequence ID" value="QEH35913.1"/>
    <property type="molecule type" value="Genomic_DNA"/>
</dbReference>
<keyword evidence="2" id="KW-0223">Dioxygenase</keyword>
<gene>
    <name evidence="2" type="ORF">OJF2_44700</name>
</gene>
<dbReference type="OrthoDB" id="9791262at2"/>
<dbReference type="GO" id="GO:0016706">
    <property type="term" value="F:2-oxoglutarate-dependent dioxygenase activity"/>
    <property type="evidence" value="ECO:0007669"/>
    <property type="project" value="UniProtKB-ARBA"/>
</dbReference>
<sequence>MTTFDLFEAQGFLLVPGVLAAEECEAIGDRIVPGAEYGSGGRRSLLDEPWCADLAGRLGGHPALAGLIPSGHVAIQCTYFEKSSARNWLVPIHQDLSVPVAERVEGEGLRGWSEKEGSLFVQGPVDLLEQVVAVRVHLDGCRPEDGPLRVIPGSHRLGRIEPAAVLEAREALPEVACEAPRGSALLMRPLLLHASSKASGGGRRRVLHFVFGPDTPPCGLRWARAIRAASAGAAGAAP</sequence>
<organism evidence="2 3">
    <name type="scientific">Aquisphaera giovannonii</name>
    <dbReference type="NCBI Taxonomy" id="406548"/>
    <lineage>
        <taxon>Bacteria</taxon>
        <taxon>Pseudomonadati</taxon>
        <taxon>Planctomycetota</taxon>
        <taxon>Planctomycetia</taxon>
        <taxon>Isosphaerales</taxon>
        <taxon>Isosphaeraceae</taxon>
        <taxon>Aquisphaera</taxon>
    </lineage>
</organism>
<dbReference type="PANTHER" id="PTHR20883:SF48">
    <property type="entry name" value="ECTOINE DIOXYGENASE"/>
    <property type="match status" value="1"/>
</dbReference>
<protein>
    <submittedName>
        <fullName evidence="2">Phytanoyl-CoA dioxygenase (PhyH)</fullName>
    </submittedName>
</protein>
<keyword evidence="3" id="KW-1185">Reference proteome</keyword>
<evidence type="ECO:0000313" key="2">
    <source>
        <dbReference type="EMBL" id="QEH35913.1"/>
    </source>
</evidence>
<dbReference type="PANTHER" id="PTHR20883">
    <property type="entry name" value="PHYTANOYL-COA DIOXYGENASE DOMAIN CONTAINING 1"/>
    <property type="match status" value="1"/>
</dbReference>
<dbReference type="AlphaFoldDB" id="A0A5B9W5N4"/>
<dbReference type="InterPro" id="IPR008775">
    <property type="entry name" value="Phytyl_CoA_dOase-like"/>
</dbReference>
<dbReference type="SUPFAM" id="SSF51197">
    <property type="entry name" value="Clavaminate synthase-like"/>
    <property type="match status" value="1"/>
</dbReference>
<dbReference type="Proteomes" id="UP000324233">
    <property type="component" value="Chromosome"/>
</dbReference>
<dbReference type="Pfam" id="PF05721">
    <property type="entry name" value="PhyH"/>
    <property type="match status" value="1"/>
</dbReference>
<evidence type="ECO:0000313" key="3">
    <source>
        <dbReference type="Proteomes" id="UP000324233"/>
    </source>
</evidence>
<proteinExistence type="predicted"/>
<dbReference type="RefSeq" id="WP_148595653.1">
    <property type="nucleotide sequence ID" value="NZ_CP042997.1"/>
</dbReference>
<accession>A0A5B9W5N4</accession>
<name>A0A5B9W5N4_9BACT</name>
<dbReference type="KEGG" id="agv:OJF2_44700"/>
<dbReference type="Gene3D" id="2.60.120.620">
    <property type="entry name" value="q2cbj1_9rhob like domain"/>
    <property type="match status" value="1"/>
</dbReference>
<keyword evidence="2" id="KW-0560">Oxidoreductase</keyword>
<evidence type="ECO:0000256" key="1">
    <source>
        <dbReference type="ARBA" id="ARBA00001954"/>
    </source>
</evidence>